<evidence type="ECO:0000256" key="5">
    <source>
        <dbReference type="HAMAP-Rule" id="MF_03012"/>
    </source>
</evidence>
<dbReference type="Pfam" id="PF01399">
    <property type="entry name" value="PCI"/>
    <property type="match status" value="1"/>
</dbReference>
<evidence type="ECO:0000256" key="4">
    <source>
        <dbReference type="ARBA" id="ARBA00022917"/>
    </source>
</evidence>
<dbReference type="SUPFAM" id="SSF46785">
    <property type="entry name" value="Winged helix' DNA-binding domain"/>
    <property type="match status" value="1"/>
</dbReference>
<evidence type="ECO:0000256" key="2">
    <source>
        <dbReference type="ARBA" id="ARBA00022490"/>
    </source>
</evidence>
<name>A0AAW1RE03_9CHLO</name>
<dbReference type="GO" id="GO:0071541">
    <property type="term" value="C:eukaryotic translation initiation factor 3 complex, eIF3m"/>
    <property type="evidence" value="ECO:0007669"/>
    <property type="project" value="UniProtKB-UniRule"/>
</dbReference>
<dbReference type="GO" id="GO:0016282">
    <property type="term" value="C:eukaryotic 43S preinitiation complex"/>
    <property type="evidence" value="ECO:0007669"/>
    <property type="project" value="UniProtKB-UniRule"/>
</dbReference>
<dbReference type="HAMAP" id="MF_03012">
    <property type="entry name" value="eIF3m"/>
    <property type="match status" value="1"/>
</dbReference>
<feature type="domain" description="PCI" evidence="6">
    <location>
        <begin position="203"/>
        <end position="371"/>
    </location>
</feature>
<evidence type="ECO:0000259" key="6">
    <source>
        <dbReference type="PROSITE" id="PS50250"/>
    </source>
</evidence>
<comment type="similarity">
    <text evidence="1">Belongs to the CSN7/EIF3M family. CSN7 subfamily.</text>
</comment>
<dbReference type="PANTHER" id="PTHR15350">
    <property type="entry name" value="COP9 SIGNALOSOME COMPLEX SUBUNIT 7/DENDRITIC CELL PROTEIN GA17"/>
    <property type="match status" value="1"/>
</dbReference>
<comment type="similarity">
    <text evidence="5">Belongs to the eIF-3 subunit M family.</text>
</comment>
<reference evidence="7 8" key="1">
    <citation type="journal article" date="2024" name="Nat. Commun.">
        <title>Phylogenomics reveals the evolutionary origins of lichenization in chlorophyte algae.</title>
        <authorList>
            <person name="Puginier C."/>
            <person name="Libourel C."/>
            <person name="Otte J."/>
            <person name="Skaloud P."/>
            <person name="Haon M."/>
            <person name="Grisel S."/>
            <person name="Petersen M."/>
            <person name="Berrin J.G."/>
            <person name="Delaux P.M."/>
            <person name="Dal Grande F."/>
            <person name="Keller J."/>
        </authorList>
    </citation>
    <scope>NUCLEOTIDE SEQUENCE [LARGE SCALE GENOMIC DNA]</scope>
    <source>
        <strain evidence="7 8">SAG 245.80</strain>
    </source>
</reference>
<dbReference type="AlphaFoldDB" id="A0AAW1RE03"/>
<dbReference type="InterPro" id="IPR045237">
    <property type="entry name" value="COPS7/eIF3m"/>
</dbReference>
<evidence type="ECO:0000256" key="1">
    <source>
        <dbReference type="ARBA" id="ARBA00008482"/>
    </source>
</evidence>
<dbReference type="PROSITE" id="PS50250">
    <property type="entry name" value="PCI"/>
    <property type="match status" value="1"/>
</dbReference>
<dbReference type="SMART" id="SM00088">
    <property type="entry name" value="PINT"/>
    <property type="match status" value="1"/>
</dbReference>
<evidence type="ECO:0000313" key="7">
    <source>
        <dbReference type="EMBL" id="KAK9831893.1"/>
    </source>
</evidence>
<dbReference type="EMBL" id="JALJOU010000044">
    <property type="protein sequence ID" value="KAK9831893.1"/>
    <property type="molecule type" value="Genomic_DNA"/>
</dbReference>
<comment type="function">
    <text evidence="5">Component of the eukaryotic translation initiation factor 3 (eIF-3) complex, which is involved in protein synthesis of a specialized repertoire of mRNAs and, together with other initiation factors, stimulates binding of mRNA and methionyl-tRNAi to the 40S ribosome. The eIF-3 complex specifically targets and initiates translation of a subset of mRNAs involved in cell proliferation.</text>
</comment>
<dbReference type="GO" id="GO:0001732">
    <property type="term" value="P:formation of cytoplasmic translation initiation complex"/>
    <property type="evidence" value="ECO:0007669"/>
    <property type="project" value="UniProtKB-UniRule"/>
</dbReference>
<dbReference type="Proteomes" id="UP001445335">
    <property type="component" value="Unassembled WGS sequence"/>
</dbReference>
<comment type="subcellular location">
    <subcellularLocation>
        <location evidence="5">Cytoplasm</location>
    </subcellularLocation>
</comment>
<dbReference type="GO" id="GO:0033290">
    <property type="term" value="C:eukaryotic 48S preinitiation complex"/>
    <property type="evidence" value="ECO:0007669"/>
    <property type="project" value="UniProtKB-UniRule"/>
</dbReference>
<dbReference type="InterPro" id="IPR000717">
    <property type="entry name" value="PCI_dom"/>
</dbReference>
<keyword evidence="4 5" id="KW-0648">Protein biosynthesis</keyword>
<dbReference type="PANTHER" id="PTHR15350:SF2">
    <property type="entry name" value="EUKARYOTIC TRANSLATION INITIATION FACTOR 3 SUBUNIT M"/>
    <property type="match status" value="1"/>
</dbReference>
<keyword evidence="3 5" id="KW-0396">Initiation factor</keyword>
<evidence type="ECO:0000256" key="3">
    <source>
        <dbReference type="ARBA" id="ARBA00022540"/>
    </source>
</evidence>
<dbReference type="InterPro" id="IPR036390">
    <property type="entry name" value="WH_DNA-bd_sf"/>
</dbReference>
<keyword evidence="2 5" id="KW-0963">Cytoplasm</keyword>
<proteinExistence type="inferred from homology"/>
<accession>A0AAW1RE03</accession>
<comment type="subunit">
    <text evidence="5">Component of the eukaryotic translation initiation factor 3 (eIF-3) complex.</text>
</comment>
<comment type="caution">
    <text evidence="7">The sequence shown here is derived from an EMBL/GenBank/DDBJ whole genome shotgun (WGS) entry which is preliminary data.</text>
</comment>
<evidence type="ECO:0000313" key="8">
    <source>
        <dbReference type="Proteomes" id="UP001445335"/>
    </source>
</evidence>
<dbReference type="InterPro" id="IPR027528">
    <property type="entry name" value="eIF3m"/>
</dbReference>
<gene>
    <name evidence="7" type="ORF">WJX81_006639</name>
</gene>
<protein>
    <recommendedName>
        <fullName evidence="5">Eukaryotic translation initiation factor 3 subunit M</fullName>
        <shortName evidence="5">eIF3m</shortName>
    </recommendedName>
</protein>
<dbReference type="GO" id="GO:0003743">
    <property type="term" value="F:translation initiation factor activity"/>
    <property type="evidence" value="ECO:0007669"/>
    <property type="project" value="UniProtKB-UniRule"/>
</dbReference>
<organism evidence="7 8">
    <name type="scientific">Elliptochloris bilobata</name>
    <dbReference type="NCBI Taxonomy" id="381761"/>
    <lineage>
        <taxon>Eukaryota</taxon>
        <taxon>Viridiplantae</taxon>
        <taxon>Chlorophyta</taxon>
        <taxon>core chlorophytes</taxon>
        <taxon>Trebouxiophyceae</taxon>
        <taxon>Trebouxiophyceae incertae sedis</taxon>
        <taxon>Elliptochloris clade</taxon>
        <taxon>Elliptochloris</taxon>
    </lineage>
</organism>
<keyword evidence="8" id="KW-1185">Reference proteome</keyword>
<sequence>MASNQSLLVETSEEDSFLAVVRHIADLLNEGQVRTALADTPGSLFVTKCESLLAEQHFAELLTALVQHFDLLFSKDTDRGDVECCINIACHLVPRVAAAGQAAAAVDAVVEALTSKTDSHADLRLAALTQLYNVVVDAPLQLRVLLRTLAYAKASNLAGLLAPVVKNRVESWVKDFDLSVADQRTLYLASADLLRSSRKKAAGAKDAFKLTLKALATFEGEDPAAVAAVKGVAADAVADYLRSADVYSFDLLEAPPIKQLAADEATAPLHQLLQVVIAGDVKAFEVFRKEHAAVLEARGLVAEDVQSKTRIMALLVLGGRRDEVSFSTIQEALCVGEGDVEAWVVRAIGKKLLEARIDQMRRTVAVTKCAQRTFPGAQWRALLAQLGAWKDNLHTVKELVGGQSDTGMSRGVPTSIPLRA</sequence>